<evidence type="ECO:0000313" key="2">
    <source>
        <dbReference type="Proteomes" id="UP001607302"/>
    </source>
</evidence>
<comment type="caution">
    <text evidence="1">The sequence shown here is derived from an EMBL/GenBank/DDBJ whole genome shotgun (WGS) entry which is preliminary data.</text>
</comment>
<accession>A0ABD2AHX3</accession>
<proteinExistence type="predicted"/>
<gene>
    <name evidence="1" type="ORF">V1478_010902</name>
</gene>
<sequence>MFNQASRVIKNFNLYHTVKLKIYKKRHFMRKISIDSKTLTEFSTKKKRKERERKKKKLS</sequence>
<dbReference type="EMBL" id="JAUDFV010000149">
    <property type="protein sequence ID" value="KAL2719440.1"/>
    <property type="molecule type" value="Genomic_DNA"/>
</dbReference>
<dbReference type="AlphaFoldDB" id="A0ABD2AHX3"/>
<protein>
    <submittedName>
        <fullName evidence="1">Uncharacterized protein</fullName>
    </submittedName>
</protein>
<evidence type="ECO:0000313" key="1">
    <source>
        <dbReference type="EMBL" id="KAL2719440.1"/>
    </source>
</evidence>
<reference evidence="1 2" key="1">
    <citation type="journal article" date="2024" name="Ann. Entomol. Soc. Am.">
        <title>Genomic analyses of the southern and eastern yellowjacket wasps (Hymenoptera: Vespidae) reveal evolutionary signatures of social life.</title>
        <authorList>
            <person name="Catto M.A."/>
            <person name="Caine P.B."/>
            <person name="Orr S.E."/>
            <person name="Hunt B.G."/>
            <person name="Goodisman M.A.D."/>
        </authorList>
    </citation>
    <scope>NUCLEOTIDE SEQUENCE [LARGE SCALE GENOMIC DNA]</scope>
    <source>
        <strain evidence="1">233</strain>
        <tissue evidence="1">Head and thorax</tissue>
    </source>
</reference>
<organism evidence="1 2">
    <name type="scientific">Vespula squamosa</name>
    <name type="common">Southern yellow jacket</name>
    <name type="synonym">Wasp</name>
    <dbReference type="NCBI Taxonomy" id="30214"/>
    <lineage>
        <taxon>Eukaryota</taxon>
        <taxon>Metazoa</taxon>
        <taxon>Ecdysozoa</taxon>
        <taxon>Arthropoda</taxon>
        <taxon>Hexapoda</taxon>
        <taxon>Insecta</taxon>
        <taxon>Pterygota</taxon>
        <taxon>Neoptera</taxon>
        <taxon>Endopterygota</taxon>
        <taxon>Hymenoptera</taxon>
        <taxon>Apocrita</taxon>
        <taxon>Aculeata</taxon>
        <taxon>Vespoidea</taxon>
        <taxon>Vespidae</taxon>
        <taxon>Vespinae</taxon>
        <taxon>Vespula</taxon>
    </lineage>
</organism>
<keyword evidence="2" id="KW-1185">Reference proteome</keyword>
<dbReference type="Proteomes" id="UP001607302">
    <property type="component" value="Unassembled WGS sequence"/>
</dbReference>
<name>A0ABD2AHX3_VESSQ</name>